<reference evidence="2 3" key="1">
    <citation type="submission" date="2019-01" db="EMBL/GenBank/DDBJ databases">
        <title>Sequencing of cultivated peanut Arachis hypogaea provides insights into genome evolution and oil improvement.</title>
        <authorList>
            <person name="Chen X."/>
        </authorList>
    </citation>
    <scope>NUCLEOTIDE SEQUENCE [LARGE SCALE GENOMIC DNA]</scope>
    <source>
        <strain evidence="3">cv. Fuhuasheng</strain>
        <tissue evidence="2">Leaves</tissue>
    </source>
</reference>
<name>A0A444Y316_ARAHY</name>
<organism evidence="2 3">
    <name type="scientific">Arachis hypogaea</name>
    <name type="common">Peanut</name>
    <dbReference type="NCBI Taxonomy" id="3818"/>
    <lineage>
        <taxon>Eukaryota</taxon>
        <taxon>Viridiplantae</taxon>
        <taxon>Streptophyta</taxon>
        <taxon>Embryophyta</taxon>
        <taxon>Tracheophyta</taxon>
        <taxon>Spermatophyta</taxon>
        <taxon>Magnoliopsida</taxon>
        <taxon>eudicotyledons</taxon>
        <taxon>Gunneridae</taxon>
        <taxon>Pentapetalae</taxon>
        <taxon>rosids</taxon>
        <taxon>fabids</taxon>
        <taxon>Fabales</taxon>
        <taxon>Fabaceae</taxon>
        <taxon>Papilionoideae</taxon>
        <taxon>50 kb inversion clade</taxon>
        <taxon>dalbergioids sensu lato</taxon>
        <taxon>Dalbergieae</taxon>
        <taxon>Pterocarpus clade</taxon>
        <taxon>Arachis</taxon>
    </lineage>
</organism>
<evidence type="ECO:0000313" key="2">
    <source>
        <dbReference type="EMBL" id="RYQ96288.1"/>
    </source>
</evidence>
<feature type="region of interest" description="Disordered" evidence="1">
    <location>
        <begin position="204"/>
        <end position="282"/>
    </location>
</feature>
<gene>
    <name evidence="2" type="ORF">Ahy_B08g091991</name>
</gene>
<dbReference type="EMBL" id="SDMP01000018">
    <property type="protein sequence ID" value="RYQ96288.1"/>
    <property type="molecule type" value="Genomic_DNA"/>
</dbReference>
<proteinExistence type="predicted"/>
<accession>A0A444Y316</accession>
<evidence type="ECO:0008006" key="4">
    <source>
        <dbReference type="Google" id="ProtNLM"/>
    </source>
</evidence>
<evidence type="ECO:0000313" key="3">
    <source>
        <dbReference type="Proteomes" id="UP000289738"/>
    </source>
</evidence>
<protein>
    <recommendedName>
        <fullName evidence="4">Transposase MuDR plant domain-containing protein</fullName>
    </recommendedName>
</protein>
<comment type="caution">
    <text evidence="2">The sequence shown here is derived from an EMBL/GenBank/DDBJ whole genome shotgun (WGS) entry which is preliminary data.</text>
</comment>
<dbReference type="AlphaFoldDB" id="A0A444Y316"/>
<dbReference type="Proteomes" id="UP000289738">
    <property type="component" value="Chromosome B08"/>
</dbReference>
<sequence>MLSWQPVFADKRVRDVAVDAWRKEERNDVGDIVESGASSVRDCKWQHRDSILRCERPYEEMNRLVTFVYHHMGSLKRGGDDNVIYDGVYVLARTDAEVMRMCESAMNNYNTVHLYFDHLLMPTLKLLTTMFVYEINPPVDDVHEDKVTNKNEVVTEATVEVNELNKGVSGVVNEIMNEVVNEATVEVNELDKGVSGLMNEEVHEVNGDKDTKVALAPEKGVKKVRKRHPRPPPSGLSQDRRVGENGQAQGDAGQAETVNEATHESNADEANDPNEGSDFGHPIVDDLMVEEVNTENTTGKPFVTVYLNPPGSDDEEEPVFPQHNPNTPYEKITLELNMKFKTMDHFKTAVQKNEKKRCRVICYDPDCPWLCYYGRTTYPASF</sequence>
<keyword evidence="3" id="KW-1185">Reference proteome</keyword>
<evidence type="ECO:0000256" key="1">
    <source>
        <dbReference type="SAM" id="MobiDB-lite"/>
    </source>
</evidence>